<evidence type="ECO:0000259" key="8">
    <source>
        <dbReference type="Pfam" id="PF12804"/>
    </source>
</evidence>
<dbReference type="CDD" id="cd02503">
    <property type="entry name" value="MobA"/>
    <property type="match status" value="1"/>
</dbReference>
<evidence type="ECO:0000256" key="5">
    <source>
        <dbReference type="ARBA" id="ARBA00022842"/>
    </source>
</evidence>
<name>A0ABV7Z140_9BACT</name>
<dbReference type="EMBL" id="JBHRYQ010000001">
    <property type="protein sequence ID" value="MFC3811956.1"/>
    <property type="molecule type" value="Genomic_DNA"/>
</dbReference>
<reference evidence="10" key="1">
    <citation type="journal article" date="2019" name="Int. J. Syst. Evol. Microbiol.">
        <title>The Global Catalogue of Microorganisms (GCM) 10K type strain sequencing project: providing services to taxonomists for standard genome sequencing and annotation.</title>
        <authorList>
            <consortium name="The Broad Institute Genomics Platform"/>
            <consortium name="The Broad Institute Genome Sequencing Center for Infectious Disease"/>
            <person name="Wu L."/>
            <person name="Ma J."/>
        </authorList>
    </citation>
    <scope>NUCLEOTIDE SEQUENCE [LARGE SCALE GENOMIC DNA]</scope>
    <source>
        <strain evidence="10">CECT 7956</strain>
    </source>
</reference>
<dbReference type="InterPro" id="IPR029044">
    <property type="entry name" value="Nucleotide-diphossugar_trans"/>
</dbReference>
<evidence type="ECO:0000256" key="7">
    <source>
        <dbReference type="ARBA" id="ARBA00023150"/>
    </source>
</evidence>
<evidence type="ECO:0000256" key="3">
    <source>
        <dbReference type="ARBA" id="ARBA00022723"/>
    </source>
</evidence>
<protein>
    <submittedName>
        <fullName evidence="9">NTP transferase domain-containing protein</fullName>
    </submittedName>
</protein>
<evidence type="ECO:0000256" key="6">
    <source>
        <dbReference type="ARBA" id="ARBA00023134"/>
    </source>
</evidence>
<proteinExistence type="predicted"/>
<dbReference type="Proteomes" id="UP001595616">
    <property type="component" value="Unassembled WGS sequence"/>
</dbReference>
<keyword evidence="4" id="KW-0547">Nucleotide-binding</keyword>
<sequence length="364" mass="41070">MTKKHEKHTKLKKPAIGFYGRNELAFVGAPCGLIQKYVERLILSFGDTKNVVYVDADHGAKEGGIAFATFQDKISHKRFEKKDVNDFDLKFLLNDQDFIFVNGNHFQANKQVVFIHPEKEASLKKRIGQLTEVIAVVLAEGMDKPFDWLEDTIGTEVKILKIEDVAYMHTLVLEKMTQVPLKALILSGGKSTRMGFDKTTINYHGKPQREYLADIFDKLGVETFFSCRADQVSEFGENTITDKFLNLGPYGAILSAFQTDPDAAWLVLASDMPLIQMQEIEFLIQKRNSFKTATACFNPETNFPDPLFTIWEPKAYLSLLSYLTLGYSCPRKVLINSEIELVQLPDPKVLANVNSQEDKAALGL</sequence>
<evidence type="ECO:0000256" key="1">
    <source>
        <dbReference type="ARBA" id="ARBA00022490"/>
    </source>
</evidence>
<keyword evidence="3" id="KW-0479">Metal-binding</keyword>
<dbReference type="RefSeq" id="WP_379838810.1">
    <property type="nucleotide sequence ID" value="NZ_JBHRYQ010000001.1"/>
</dbReference>
<dbReference type="SUPFAM" id="SSF53448">
    <property type="entry name" value="Nucleotide-diphospho-sugar transferases"/>
    <property type="match status" value="1"/>
</dbReference>
<keyword evidence="2 9" id="KW-0808">Transferase</keyword>
<comment type="caution">
    <text evidence="9">The sequence shown here is derived from an EMBL/GenBank/DDBJ whole genome shotgun (WGS) entry which is preliminary data.</text>
</comment>
<dbReference type="Gene3D" id="3.90.550.10">
    <property type="entry name" value="Spore Coat Polysaccharide Biosynthesis Protein SpsA, Chain A"/>
    <property type="match status" value="1"/>
</dbReference>
<dbReference type="InterPro" id="IPR025877">
    <property type="entry name" value="MobA-like_NTP_Trfase"/>
</dbReference>
<keyword evidence="5" id="KW-0460">Magnesium</keyword>
<evidence type="ECO:0000313" key="9">
    <source>
        <dbReference type="EMBL" id="MFC3811956.1"/>
    </source>
</evidence>
<keyword evidence="1" id="KW-0963">Cytoplasm</keyword>
<dbReference type="PANTHER" id="PTHR19136">
    <property type="entry name" value="MOLYBDENUM COFACTOR GUANYLYLTRANSFERASE"/>
    <property type="match status" value="1"/>
</dbReference>
<dbReference type="Pfam" id="PF12804">
    <property type="entry name" value="NTP_transf_3"/>
    <property type="match status" value="1"/>
</dbReference>
<dbReference type="InterPro" id="IPR013482">
    <property type="entry name" value="Molybde_CF_guanTrfase"/>
</dbReference>
<dbReference type="PANTHER" id="PTHR19136:SF81">
    <property type="entry name" value="MOLYBDENUM COFACTOR GUANYLYLTRANSFERASE"/>
    <property type="match status" value="1"/>
</dbReference>
<dbReference type="GO" id="GO:0016740">
    <property type="term" value="F:transferase activity"/>
    <property type="evidence" value="ECO:0007669"/>
    <property type="project" value="UniProtKB-KW"/>
</dbReference>
<keyword evidence="6" id="KW-0342">GTP-binding</keyword>
<evidence type="ECO:0000313" key="10">
    <source>
        <dbReference type="Proteomes" id="UP001595616"/>
    </source>
</evidence>
<evidence type="ECO:0000256" key="4">
    <source>
        <dbReference type="ARBA" id="ARBA00022741"/>
    </source>
</evidence>
<feature type="domain" description="MobA-like NTP transferase" evidence="8">
    <location>
        <begin position="183"/>
        <end position="325"/>
    </location>
</feature>
<accession>A0ABV7Z140</accession>
<keyword evidence="7" id="KW-0501">Molybdenum cofactor biosynthesis</keyword>
<organism evidence="9 10">
    <name type="scientific">Lacihabitans lacunae</name>
    <dbReference type="NCBI Taxonomy" id="1028214"/>
    <lineage>
        <taxon>Bacteria</taxon>
        <taxon>Pseudomonadati</taxon>
        <taxon>Bacteroidota</taxon>
        <taxon>Cytophagia</taxon>
        <taxon>Cytophagales</taxon>
        <taxon>Leadbetterellaceae</taxon>
        <taxon>Lacihabitans</taxon>
    </lineage>
</organism>
<evidence type="ECO:0000256" key="2">
    <source>
        <dbReference type="ARBA" id="ARBA00022679"/>
    </source>
</evidence>
<gene>
    <name evidence="9" type="ORF">ACFOOI_14935</name>
</gene>
<keyword evidence="10" id="KW-1185">Reference proteome</keyword>